<accession>A0ABR7DKV8</accession>
<dbReference type="InterPro" id="IPR011322">
    <property type="entry name" value="N-reg_PII-like_a/b"/>
</dbReference>
<name>A0ABR7DKV8_9BACT</name>
<evidence type="ECO:0000256" key="1">
    <source>
        <dbReference type="SAM" id="Phobius"/>
    </source>
</evidence>
<keyword evidence="4" id="KW-1185">Reference proteome</keyword>
<feature type="transmembrane region" description="Helical" evidence="1">
    <location>
        <begin position="105"/>
        <end position="126"/>
    </location>
</feature>
<feature type="domain" description="DUF2007" evidence="2">
    <location>
        <begin position="6"/>
        <end position="68"/>
    </location>
</feature>
<reference evidence="3 4" key="1">
    <citation type="submission" date="2020-08" db="EMBL/GenBank/DDBJ databases">
        <title>Genome public.</title>
        <authorList>
            <person name="Liu C."/>
            <person name="Sun Q."/>
        </authorList>
    </citation>
    <scope>NUCLEOTIDE SEQUENCE [LARGE SCALE GENOMIC DNA]</scope>
    <source>
        <strain evidence="3 4">NSJ-79</strain>
    </source>
</reference>
<dbReference type="InterPro" id="IPR018551">
    <property type="entry name" value="DUF2007"/>
</dbReference>
<organism evidence="3 4">
    <name type="scientific">Parabacteroides hominis</name>
    <dbReference type="NCBI Taxonomy" id="2763057"/>
    <lineage>
        <taxon>Bacteria</taxon>
        <taxon>Pseudomonadati</taxon>
        <taxon>Bacteroidota</taxon>
        <taxon>Bacteroidia</taxon>
        <taxon>Bacteroidales</taxon>
        <taxon>Tannerellaceae</taxon>
        <taxon>Parabacteroides</taxon>
    </lineage>
</organism>
<dbReference type="EMBL" id="JACOOJ010000005">
    <property type="protein sequence ID" value="MBC5632055.1"/>
    <property type="molecule type" value="Genomic_DNA"/>
</dbReference>
<protein>
    <submittedName>
        <fullName evidence="3">DUF2007 domain-containing protein</fullName>
    </submittedName>
</protein>
<dbReference type="Pfam" id="PF09413">
    <property type="entry name" value="DUF2007"/>
    <property type="match status" value="1"/>
</dbReference>
<keyword evidence="1" id="KW-1133">Transmembrane helix</keyword>
<evidence type="ECO:0000313" key="4">
    <source>
        <dbReference type="Proteomes" id="UP000651475"/>
    </source>
</evidence>
<evidence type="ECO:0000259" key="2">
    <source>
        <dbReference type="Pfam" id="PF09413"/>
    </source>
</evidence>
<sequence>MEDKIVEIARFYEPEEAQILESLLKSEGIKCYLRNEYTSQVMYPANMGGIRVELLESEVPRAMEIMEANGYEFPKEDEEVEQIQAVSGWARHIPFLRRLPLERQIIVFFILVAVFLALVIYFGSLVSSN</sequence>
<dbReference type="RefSeq" id="WP_186928840.1">
    <property type="nucleotide sequence ID" value="NZ_JACOOJ010000005.1"/>
</dbReference>
<dbReference type="Proteomes" id="UP000651475">
    <property type="component" value="Unassembled WGS sequence"/>
</dbReference>
<gene>
    <name evidence="3" type="ORF">H8S65_04605</name>
</gene>
<dbReference type="Gene3D" id="3.30.70.790">
    <property type="entry name" value="UreE, C-terminal domain"/>
    <property type="match status" value="1"/>
</dbReference>
<proteinExistence type="predicted"/>
<comment type="caution">
    <text evidence="3">The sequence shown here is derived from an EMBL/GenBank/DDBJ whole genome shotgun (WGS) entry which is preliminary data.</text>
</comment>
<dbReference type="SUPFAM" id="SSF54913">
    <property type="entry name" value="GlnB-like"/>
    <property type="match status" value="1"/>
</dbReference>
<evidence type="ECO:0000313" key="3">
    <source>
        <dbReference type="EMBL" id="MBC5632055.1"/>
    </source>
</evidence>
<keyword evidence="1" id="KW-0472">Membrane</keyword>
<keyword evidence="1" id="KW-0812">Transmembrane</keyword>